<feature type="domain" description="Peptidase S24/S26A/S26B/S26C" evidence="6">
    <location>
        <begin position="103"/>
        <end position="225"/>
    </location>
</feature>
<protein>
    <submittedName>
        <fullName evidence="7">S24 family peptidase</fullName>
    </submittedName>
</protein>
<keyword evidence="2" id="KW-0378">Hydrolase</keyword>
<dbReference type="PROSITE" id="PS00501">
    <property type="entry name" value="SPASE_I_1"/>
    <property type="match status" value="1"/>
</dbReference>
<evidence type="ECO:0000313" key="8">
    <source>
        <dbReference type="Proteomes" id="UP000290958"/>
    </source>
</evidence>
<dbReference type="InterPro" id="IPR015927">
    <property type="entry name" value="Peptidase_S24_S26A/B/C"/>
</dbReference>
<sequence length="232" mass="25550">MDENAPRQFLARLIADRGENYGALSRLIGRNAAYIQQFIKRGSPRRLGEEDRRLLARYFGVDEALLGAPTPDSPPHMLSDDRENSRIFPRLGDMVSIPRLSVEASAGHGALAGAEDERGTIHFDRHWLKQLGLSPETLSIIDVKGESMAPTLGNGDSIMVDRAEGADRLRDGVYVLRLDDALMVKRVSLSPKRGKAGLTISSDNPHYPTWADVAPALVDIVGRVVWSCKRLV</sequence>
<dbReference type="GO" id="GO:0003677">
    <property type="term" value="F:DNA binding"/>
    <property type="evidence" value="ECO:0007669"/>
    <property type="project" value="UniProtKB-KW"/>
</dbReference>
<dbReference type="PANTHER" id="PTHR40661:SF3">
    <property type="entry name" value="FELS-1 PROPHAGE TRANSCRIPTIONAL REGULATOR"/>
    <property type="match status" value="1"/>
</dbReference>
<dbReference type="OrthoDB" id="528805at2"/>
<dbReference type="Pfam" id="PF00717">
    <property type="entry name" value="Peptidase_S24"/>
    <property type="match status" value="1"/>
</dbReference>
<dbReference type="Proteomes" id="UP000290958">
    <property type="component" value="Unassembled WGS sequence"/>
</dbReference>
<dbReference type="GO" id="GO:0006508">
    <property type="term" value="P:proteolysis"/>
    <property type="evidence" value="ECO:0007669"/>
    <property type="project" value="UniProtKB-KW"/>
</dbReference>
<evidence type="ECO:0000256" key="3">
    <source>
        <dbReference type="ARBA" id="ARBA00023015"/>
    </source>
</evidence>
<dbReference type="InterPro" id="IPR036286">
    <property type="entry name" value="LexA/Signal_pep-like_sf"/>
</dbReference>
<proteinExistence type="predicted"/>
<keyword evidence="4" id="KW-0238">DNA-binding</keyword>
<dbReference type="InterPro" id="IPR039418">
    <property type="entry name" value="LexA-like"/>
</dbReference>
<organism evidence="7 8">
    <name type="scientific">Sphingobium fluviale</name>
    <dbReference type="NCBI Taxonomy" id="2506423"/>
    <lineage>
        <taxon>Bacteria</taxon>
        <taxon>Pseudomonadati</taxon>
        <taxon>Pseudomonadota</taxon>
        <taxon>Alphaproteobacteria</taxon>
        <taxon>Sphingomonadales</taxon>
        <taxon>Sphingomonadaceae</taxon>
        <taxon>Sphingobium</taxon>
    </lineage>
</organism>
<evidence type="ECO:0000313" key="7">
    <source>
        <dbReference type="EMBL" id="RXR29339.1"/>
    </source>
</evidence>
<dbReference type="GO" id="GO:0004252">
    <property type="term" value="F:serine-type endopeptidase activity"/>
    <property type="evidence" value="ECO:0007669"/>
    <property type="project" value="InterPro"/>
</dbReference>
<dbReference type="CDD" id="cd06529">
    <property type="entry name" value="S24_LexA-like"/>
    <property type="match status" value="1"/>
</dbReference>
<dbReference type="PANTHER" id="PTHR40661">
    <property type="match status" value="1"/>
</dbReference>
<evidence type="ECO:0000259" key="6">
    <source>
        <dbReference type="Pfam" id="PF00717"/>
    </source>
</evidence>
<dbReference type="AlphaFoldDB" id="A0A4Q1KJI4"/>
<evidence type="ECO:0000256" key="2">
    <source>
        <dbReference type="ARBA" id="ARBA00022801"/>
    </source>
</evidence>
<dbReference type="RefSeq" id="WP_129403976.1">
    <property type="nucleotide sequence ID" value="NZ_SBKP01000005.1"/>
</dbReference>
<evidence type="ECO:0000256" key="1">
    <source>
        <dbReference type="ARBA" id="ARBA00022670"/>
    </source>
</evidence>
<accession>A0A4Q1KJI4</accession>
<keyword evidence="8" id="KW-1185">Reference proteome</keyword>
<dbReference type="Gene3D" id="2.10.109.10">
    <property type="entry name" value="Umud Fragment, subunit A"/>
    <property type="match status" value="1"/>
</dbReference>
<dbReference type="InterPro" id="IPR019756">
    <property type="entry name" value="Pept_S26A_signal_pept_1_Ser-AS"/>
</dbReference>
<dbReference type="GO" id="GO:0016020">
    <property type="term" value="C:membrane"/>
    <property type="evidence" value="ECO:0007669"/>
    <property type="project" value="InterPro"/>
</dbReference>
<evidence type="ECO:0000256" key="5">
    <source>
        <dbReference type="ARBA" id="ARBA00023163"/>
    </source>
</evidence>
<keyword evidence="5" id="KW-0804">Transcription</keyword>
<dbReference type="EMBL" id="SBKP01000005">
    <property type="protein sequence ID" value="RXR29339.1"/>
    <property type="molecule type" value="Genomic_DNA"/>
</dbReference>
<evidence type="ECO:0000256" key="4">
    <source>
        <dbReference type="ARBA" id="ARBA00023125"/>
    </source>
</evidence>
<reference evidence="8" key="1">
    <citation type="submission" date="2019-01" db="EMBL/GenBank/DDBJ databases">
        <title>Cytophagaceae bacterium strain CAR-16.</title>
        <authorList>
            <person name="Chen W.-M."/>
        </authorList>
    </citation>
    <scope>NUCLEOTIDE SEQUENCE [LARGE SCALE GENOMIC DNA]</scope>
    <source>
        <strain evidence="8">CHR27</strain>
    </source>
</reference>
<dbReference type="SUPFAM" id="SSF51306">
    <property type="entry name" value="LexA/Signal peptidase"/>
    <property type="match status" value="1"/>
</dbReference>
<keyword evidence="1" id="KW-0645">Protease</keyword>
<name>A0A4Q1KJI4_9SPHN</name>
<gene>
    <name evidence="7" type="ORF">EQG66_07285</name>
</gene>
<comment type="caution">
    <text evidence="7">The sequence shown here is derived from an EMBL/GenBank/DDBJ whole genome shotgun (WGS) entry which is preliminary data.</text>
</comment>
<keyword evidence="3" id="KW-0805">Transcription regulation</keyword>